<gene>
    <name evidence="2" type="ORF">IC235_04040</name>
</gene>
<reference evidence="2" key="1">
    <citation type="submission" date="2020-09" db="EMBL/GenBank/DDBJ databases">
        <authorList>
            <person name="Kim M.K."/>
        </authorList>
    </citation>
    <scope>NUCLEOTIDE SEQUENCE</scope>
    <source>
        <strain evidence="2">BT664</strain>
    </source>
</reference>
<organism evidence="2 3">
    <name type="scientific">Hymenobacter montanus</name>
    <dbReference type="NCBI Taxonomy" id="2771359"/>
    <lineage>
        <taxon>Bacteria</taxon>
        <taxon>Pseudomonadati</taxon>
        <taxon>Bacteroidota</taxon>
        <taxon>Cytophagia</taxon>
        <taxon>Cytophagales</taxon>
        <taxon>Hymenobacteraceae</taxon>
        <taxon>Hymenobacter</taxon>
    </lineage>
</organism>
<protein>
    <recommendedName>
        <fullName evidence="4">DUF4397 domain-containing protein</fullName>
    </recommendedName>
</protein>
<evidence type="ECO:0000313" key="2">
    <source>
        <dbReference type="EMBL" id="MBD2767064.1"/>
    </source>
</evidence>
<dbReference type="PROSITE" id="PS51257">
    <property type="entry name" value="PROKAR_LIPOPROTEIN"/>
    <property type="match status" value="1"/>
</dbReference>
<dbReference type="AlphaFoldDB" id="A0A927GIF3"/>
<dbReference type="EMBL" id="JACXAD010000003">
    <property type="protein sequence ID" value="MBD2767064.1"/>
    <property type="molecule type" value="Genomic_DNA"/>
</dbReference>
<evidence type="ECO:0000313" key="3">
    <source>
        <dbReference type="Proteomes" id="UP000612233"/>
    </source>
</evidence>
<feature type="chain" id="PRO_5037518734" description="DUF4397 domain-containing protein" evidence="1">
    <location>
        <begin position="21"/>
        <end position="234"/>
    </location>
</feature>
<feature type="signal peptide" evidence="1">
    <location>
        <begin position="1"/>
        <end position="20"/>
    </location>
</feature>
<accession>A0A927GIF3</accession>
<sequence length="234" mass="25260">MKSLSFVRLINTLLVVTSLAFGLSSCQKEDSDNVNQDRIYADYSLVYDKGENKTFARAAFRFGNVTGTALELKAPSEVRFGSDAPTFVPGVNYYERSYPGLQNQITFTFKDINGKTFTNSISALEPIEFPASFTTLTKGTAYPLSWDGPVVRPGEFVDVTLDGAGPTDPIQSFLQLQAGATSLTLDADRIGRVDNGAGRVAISRTRNGALQQGTSAGGTLTSRYQGQSKTIIVQ</sequence>
<dbReference type="Proteomes" id="UP000612233">
    <property type="component" value="Unassembled WGS sequence"/>
</dbReference>
<comment type="caution">
    <text evidence="2">The sequence shown here is derived from an EMBL/GenBank/DDBJ whole genome shotgun (WGS) entry which is preliminary data.</text>
</comment>
<evidence type="ECO:0008006" key="4">
    <source>
        <dbReference type="Google" id="ProtNLM"/>
    </source>
</evidence>
<evidence type="ECO:0000256" key="1">
    <source>
        <dbReference type="SAM" id="SignalP"/>
    </source>
</evidence>
<proteinExistence type="predicted"/>
<name>A0A927GIF3_9BACT</name>
<keyword evidence="3" id="KW-1185">Reference proteome</keyword>
<keyword evidence="1" id="KW-0732">Signal</keyword>
<dbReference type="RefSeq" id="WP_191003890.1">
    <property type="nucleotide sequence ID" value="NZ_JACXAD010000003.1"/>
</dbReference>